<dbReference type="Gene3D" id="1.10.10.10">
    <property type="entry name" value="Winged helix-like DNA-binding domain superfamily/Winged helix DNA-binding domain"/>
    <property type="match status" value="1"/>
</dbReference>
<dbReference type="InterPro" id="IPR036388">
    <property type="entry name" value="WH-like_DNA-bd_sf"/>
</dbReference>
<comment type="caution">
    <text evidence="5">The sequence shown here is derived from an EMBL/GenBank/DDBJ whole genome shotgun (WGS) entry which is preliminary data.</text>
</comment>
<dbReference type="GO" id="GO:0003677">
    <property type="term" value="F:DNA binding"/>
    <property type="evidence" value="ECO:0007669"/>
    <property type="project" value="UniProtKB-KW"/>
</dbReference>
<accession>G2G5Y5</accession>
<dbReference type="Pfam" id="PF03965">
    <property type="entry name" value="Penicillinase_R"/>
    <property type="match status" value="1"/>
</dbReference>
<protein>
    <submittedName>
        <fullName evidence="5">CopY family transcriptional regulator</fullName>
    </submittedName>
</protein>
<keyword evidence="4" id="KW-0804">Transcription</keyword>
<dbReference type="Proteomes" id="UP000004217">
    <property type="component" value="Unassembled WGS sequence"/>
</dbReference>
<evidence type="ECO:0000313" key="6">
    <source>
        <dbReference type="Proteomes" id="UP000004217"/>
    </source>
</evidence>
<dbReference type="SUPFAM" id="SSF46785">
    <property type="entry name" value="Winged helix' DNA-binding domain"/>
    <property type="match status" value="1"/>
</dbReference>
<dbReference type="InterPro" id="IPR005650">
    <property type="entry name" value="BlaI_family"/>
</dbReference>
<keyword evidence="6" id="KW-1185">Reference proteome</keyword>
<keyword evidence="3" id="KW-0238">DNA-binding</keyword>
<dbReference type="InterPro" id="IPR036390">
    <property type="entry name" value="WH_DNA-bd_sf"/>
</dbReference>
<evidence type="ECO:0000256" key="2">
    <source>
        <dbReference type="ARBA" id="ARBA00023015"/>
    </source>
</evidence>
<proteinExistence type="inferred from homology"/>
<gene>
    <name evidence="5" type="ORF">SZN_04456</name>
</gene>
<keyword evidence="2" id="KW-0805">Transcription regulation</keyword>
<name>G2G5Y5_9ACTN</name>
<evidence type="ECO:0000313" key="5">
    <source>
        <dbReference type="EMBL" id="EGX61074.1"/>
    </source>
</evidence>
<dbReference type="GO" id="GO:0045892">
    <property type="term" value="P:negative regulation of DNA-templated transcription"/>
    <property type="evidence" value="ECO:0007669"/>
    <property type="project" value="InterPro"/>
</dbReference>
<evidence type="ECO:0000256" key="4">
    <source>
        <dbReference type="ARBA" id="ARBA00023163"/>
    </source>
</evidence>
<dbReference type="PATRIC" id="fig|700597.3.peg.865"/>
<dbReference type="AlphaFoldDB" id="G2G5Y5"/>
<sequence>MAVVLGALEGEVMRVCWGAEKPVTVRQVLDELNTDRTQPLAYTTVMTVMSRLAEKGVLNRAPQGRGYAYTPAVADEAALAVREVLRAHGDAAVARFAAEAALDPGLRDRLLRLLEESS</sequence>
<dbReference type="EMBL" id="AGBF01000007">
    <property type="protein sequence ID" value="EGX61074.1"/>
    <property type="molecule type" value="Genomic_DNA"/>
</dbReference>
<evidence type="ECO:0000256" key="1">
    <source>
        <dbReference type="ARBA" id="ARBA00011046"/>
    </source>
</evidence>
<reference evidence="5 6" key="1">
    <citation type="submission" date="2011-08" db="EMBL/GenBank/DDBJ databases">
        <authorList>
            <person name="Lin Y."/>
            <person name="Hao X."/>
            <person name="Johnstone L."/>
            <person name="Miller S.J."/>
            <person name="Wei G."/>
            <person name="Rensing C."/>
        </authorList>
    </citation>
    <scope>NUCLEOTIDE SEQUENCE [LARGE SCALE GENOMIC DNA]</scope>
    <source>
        <strain evidence="5 6">K42</strain>
    </source>
</reference>
<organism evidence="5 6">
    <name type="scientific">Streptomyces zinciresistens K42</name>
    <dbReference type="NCBI Taxonomy" id="700597"/>
    <lineage>
        <taxon>Bacteria</taxon>
        <taxon>Bacillati</taxon>
        <taxon>Actinomycetota</taxon>
        <taxon>Actinomycetes</taxon>
        <taxon>Kitasatosporales</taxon>
        <taxon>Streptomycetaceae</taxon>
        <taxon>Streptomyces</taxon>
    </lineage>
</organism>
<evidence type="ECO:0000256" key="3">
    <source>
        <dbReference type="ARBA" id="ARBA00023125"/>
    </source>
</evidence>
<comment type="similarity">
    <text evidence="1">Belongs to the BlaI transcriptional regulatory family.</text>
</comment>